<feature type="region of interest" description="Disordered" evidence="1">
    <location>
        <begin position="45"/>
        <end position="84"/>
    </location>
</feature>
<name>A0AAD5B9Z7_9ASCO</name>
<protein>
    <submittedName>
        <fullName evidence="2">Uncharacterized protein</fullName>
    </submittedName>
</protein>
<dbReference type="AlphaFoldDB" id="A0AAD5B9Z7"/>
<keyword evidence="3" id="KW-1185">Reference proteome</keyword>
<sequence>MSRAASTSSFKLQQPPPLFSLWDIHPITPSMTSFWINDQENLASPSSSSNSISNSSLVSKSGNQQQQQQQQQQQPASTHQAFEPKLDRQQAVYKTCEAKLKRMMMEDENYSFILNPCCDKIDCKFVKNAIMKDSRTRNVSRESVTASMISIDSELEEYLPHRVVDEGFNLAPLRTSSVEKGIQVQPAETNDEDTHSIYKDLLDELSSSITKANFQGQFEDRLARLKHIVRGRRNHKTKV</sequence>
<comment type="caution">
    <text evidence="2">The sequence shown here is derived from an EMBL/GenBank/DDBJ whole genome shotgun (WGS) entry which is preliminary data.</text>
</comment>
<reference evidence="2 3" key="1">
    <citation type="journal article" date="2022" name="DNA Res.">
        <title>Genome analysis of five recently described species of the CUG-Ser clade uncovers Candida theae as a new hybrid lineage with pathogenic potential in the Candida parapsilosis species complex.</title>
        <authorList>
            <person name="Mixao V."/>
            <person name="Del Olmo V."/>
            <person name="Hegedusova E."/>
            <person name="Saus E."/>
            <person name="Pryszcz L."/>
            <person name="Cillingova A."/>
            <person name="Nosek J."/>
            <person name="Gabaldon T."/>
        </authorList>
    </citation>
    <scope>NUCLEOTIDE SEQUENCE [LARGE SCALE GENOMIC DNA]</scope>
    <source>
        <strain evidence="2 3">CBS 12239</strain>
    </source>
</reference>
<accession>A0AAD5B9Z7</accession>
<dbReference type="GeneID" id="76153050"/>
<dbReference type="Proteomes" id="UP001204833">
    <property type="component" value="Unassembled WGS sequence"/>
</dbReference>
<organism evidence="2 3">
    <name type="scientific">Candida theae</name>
    <dbReference type="NCBI Taxonomy" id="1198502"/>
    <lineage>
        <taxon>Eukaryota</taxon>
        <taxon>Fungi</taxon>
        <taxon>Dikarya</taxon>
        <taxon>Ascomycota</taxon>
        <taxon>Saccharomycotina</taxon>
        <taxon>Pichiomycetes</taxon>
        <taxon>Debaryomycetaceae</taxon>
        <taxon>Candida/Lodderomyces clade</taxon>
        <taxon>Candida</taxon>
    </lineage>
</organism>
<feature type="compositionally biased region" description="Low complexity" evidence="1">
    <location>
        <begin position="45"/>
        <end position="74"/>
    </location>
</feature>
<evidence type="ECO:0000313" key="2">
    <source>
        <dbReference type="EMBL" id="KAI5949008.1"/>
    </source>
</evidence>
<gene>
    <name evidence="2" type="ORF">KGF57_005006</name>
</gene>
<evidence type="ECO:0000256" key="1">
    <source>
        <dbReference type="SAM" id="MobiDB-lite"/>
    </source>
</evidence>
<dbReference type="EMBL" id="JAIHNG010000170">
    <property type="protein sequence ID" value="KAI5949008.1"/>
    <property type="molecule type" value="Genomic_DNA"/>
</dbReference>
<proteinExistence type="predicted"/>
<evidence type="ECO:0000313" key="3">
    <source>
        <dbReference type="Proteomes" id="UP001204833"/>
    </source>
</evidence>
<dbReference type="RefSeq" id="XP_051606518.1">
    <property type="nucleotide sequence ID" value="XM_051754576.1"/>
</dbReference>